<proteinExistence type="predicted"/>
<dbReference type="AlphaFoldDB" id="A0A6J6ETC0"/>
<evidence type="ECO:0000259" key="1">
    <source>
        <dbReference type="Pfam" id="PF01370"/>
    </source>
</evidence>
<dbReference type="Gene3D" id="3.40.50.720">
    <property type="entry name" value="NAD(P)-binding Rossmann-like Domain"/>
    <property type="match status" value="1"/>
</dbReference>
<protein>
    <submittedName>
        <fullName evidence="2">Unannotated protein</fullName>
    </submittedName>
</protein>
<evidence type="ECO:0000313" key="2">
    <source>
        <dbReference type="EMBL" id="CAB4579781.1"/>
    </source>
</evidence>
<feature type="domain" description="NAD-dependent epimerase/dehydratase" evidence="1">
    <location>
        <begin position="12"/>
        <end position="212"/>
    </location>
</feature>
<sequence length="310" mass="34334">MYKLLNQHVVLGSGLVGSILAKLLAESGNQVIIASRSGKGPEHKNIVCAKANASSFIDLYSLSDKPKVIYNCVNPPYHKWKTEWPPISNSLNEYAEKTQAVLVTCSNLYGYGPHEDVLTEDLPLNAKWTNGRVRADMWLAAKALNDSKKIRATEVRGSDYIAASDQSRMGDRVVPNLVKGKKIQLLGAIDQLHTWTDPEDVARLMIVVGQDEKAWGKPWHVPSNEPKTQLQVVKDISNALGVPVPNVSSVPLAMQKLIGIFNPVVKELLNSNYQFDGPFIMSDTKTRNTFGLTPKKWDKVIDDLVSAYKN</sequence>
<reference evidence="2" key="1">
    <citation type="submission" date="2020-05" db="EMBL/GenBank/DDBJ databases">
        <authorList>
            <person name="Chiriac C."/>
            <person name="Salcher M."/>
            <person name="Ghai R."/>
            <person name="Kavagutti S V."/>
        </authorList>
    </citation>
    <scope>NUCLEOTIDE SEQUENCE</scope>
</reference>
<dbReference type="EMBL" id="CAEZTU010000037">
    <property type="protein sequence ID" value="CAB4579781.1"/>
    <property type="molecule type" value="Genomic_DNA"/>
</dbReference>
<dbReference type="InterPro" id="IPR036291">
    <property type="entry name" value="NAD(P)-bd_dom_sf"/>
</dbReference>
<accession>A0A6J6ETC0</accession>
<dbReference type="Pfam" id="PF01370">
    <property type="entry name" value="Epimerase"/>
    <property type="match status" value="1"/>
</dbReference>
<name>A0A6J6ETC0_9ZZZZ</name>
<organism evidence="2">
    <name type="scientific">freshwater metagenome</name>
    <dbReference type="NCBI Taxonomy" id="449393"/>
    <lineage>
        <taxon>unclassified sequences</taxon>
        <taxon>metagenomes</taxon>
        <taxon>ecological metagenomes</taxon>
    </lineage>
</organism>
<dbReference type="SUPFAM" id="SSF51735">
    <property type="entry name" value="NAD(P)-binding Rossmann-fold domains"/>
    <property type="match status" value="1"/>
</dbReference>
<gene>
    <name evidence="2" type="ORF">UFOPK1740_00830</name>
</gene>
<dbReference type="InterPro" id="IPR001509">
    <property type="entry name" value="Epimerase_deHydtase"/>
</dbReference>